<evidence type="ECO:0000313" key="1">
    <source>
        <dbReference type="EMBL" id="MEA5521137.1"/>
    </source>
</evidence>
<dbReference type="Proteomes" id="UP001301728">
    <property type="component" value="Unassembled WGS sequence"/>
</dbReference>
<dbReference type="RefSeq" id="WP_323274789.1">
    <property type="nucleotide sequence ID" value="NZ_JAYGHT010000129.1"/>
</dbReference>
<keyword evidence="2" id="KW-1185">Reference proteome</keyword>
<organism evidence="1 2">
    <name type="scientific">Limnoraphis robusta CCNP1315</name>
    <dbReference type="NCBI Taxonomy" id="3110306"/>
    <lineage>
        <taxon>Bacteria</taxon>
        <taxon>Bacillati</taxon>
        <taxon>Cyanobacteriota</taxon>
        <taxon>Cyanophyceae</taxon>
        <taxon>Oscillatoriophycideae</taxon>
        <taxon>Oscillatoriales</taxon>
        <taxon>Sirenicapillariaceae</taxon>
        <taxon>Limnoraphis</taxon>
    </lineage>
</organism>
<evidence type="ECO:0000313" key="2">
    <source>
        <dbReference type="Proteomes" id="UP001301728"/>
    </source>
</evidence>
<accession>A0ABU5U1Q9</accession>
<comment type="caution">
    <text evidence="1">The sequence shown here is derived from an EMBL/GenBank/DDBJ whole genome shotgun (WGS) entry which is preliminary data.</text>
</comment>
<protein>
    <recommendedName>
        <fullName evidence="3">Type I restriction enzyme R protein N-terminal domain-containing protein</fullName>
    </recommendedName>
</protein>
<reference evidence="1 2" key="1">
    <citation type="submission" date="2023-12" db="EMBL/GenBank/DDBJ databases">
        <title>Baltic Sea Cyanobacteria.</title>
        <authorList>
            <person name="Delbaje E."/>
            <person name="Fewer D.P."/>
            <person name="Shishido T.K."/>
        </authorList>
    </citation>
    <scope>NUCLEOTIDE SEQUENCE [LARGE SCALE GENOMIC DNA]</scope>
    <source>
        <strain evidence="1 2">CCNP 1315</strain>
    </source>
</reference>
<name>A0ABU5U1Q9_9CYAN</name>
<dbReference type="EMBL" id="JAYGHT010000129">
    <property type="protein sequence ID" value="MEA5521137.1"/>
    <property type="molecule type" value="Genomic_DNA"/>
</dbReference>
<sequence length="187" mass="21860">MSDSDIAILKKMIKETATVKLQERQEGKRLKYSVTLEEKNLYSVTIDGMPQPDRVIIIKADSCVDPREIFNGSKGECKRADFVIITDTDPEKIILCIEMKKKKDLEQKIIQQLKGTQCFVVYCQEIGKAFWHKQNFLDDYQYRFVSIGNISISKTKTRFERKTDIHARPDRMLKIKSPNRLQFDHLI</sequence>
<gene>
    <name evidence="1" type="ORF">VB854_19540</name>
</gene>
<evidence type="ECO:0008006" key="3">
    <source>
        <dbReference type="Google" id="ProtNLM"/>
    </source>
</evidence>
<proteinExistence type="predicted"/>